<accession>A0A8X6HWN2</accession>
<evidence type="ECO:0000256" key="6">
    <source>
        <dbReference type="ARBA" id="ARBA00023170"/>
    </source>
</evidence>
<protein>
    <recommendedName>
        <fullName evidence="10">Gustatory receptor</fullName>
    </recommendedName>
</protein>
<evidence type="ECO:0000256" key="1">
    <source>
        <dbReference type="ARBA" id="ARBA00004651"/>
    </source>
</evidence>
<comment type="caution">
    <text evidence="8">The sequence shown here is derived from an EMBL/GenBank/DDBJ whole genome shotgun (WGS) entry which is preliminary data.</text>
</comment>
<dbReference type="Proteomes" id="UP000887116">
    <property type="component" value="Unassembled WGS sequence"/>
</dbReference>
<dbReference type="Pfam" id="PF08395">
    <property type="entry name" value="7tm_7"/>
    <property type="match status" value="1"/>
</dbReference>
<evidence type="ECO:0000313" key="9">
    <source>
        <dbReference type="Proteomes" id="UP000887116"/>
    </source>
</evidence>
<proteinExistence type="predicted"/>
<dbReference type="OrthoDB" id="5800391at2759"/>
<feature type="transmembrane region" description="Helical" evidence="7">
    <location>
        <begin position="166"/>
        <end position="189"/>
    </location>
</feature>
<dbReference type="GO" id="GO:0051606">
    <property type="term" value="P:detection of stimulus"/>
    <property type="evidence" value="ECO:0007669"/>
    <property type="project" value="UniProtKB-ARBA"/>
</dbReference>
<comment type="subcellular location">
    <subcellularLocation>
        <location evidence="1">Cell membrane</location>
        <topology evidence="1">Multi-pass membrane protein</topology>
    </subcellularLocation>
</comment>
<feature type="transmembrane region" description="Helical" evidence="7">
    <location>
        <begin position="86"/>
        <end position="105"/>
    </location>
</feature>
<dbReference type="GO" id="GO:0038023">
    <property type="term" value="F:signaling receptor activity"/>
    <property type="evidence" value="ECO:0007669"/>
    <property type="project" value="UniProtKB-ARBA"/>
</dbReference>
<organism evidence="8 9">
    <name type="scientific">Trichonephila clavata</name>
    <name type="common">Joro spider</name>
    <name type="synonym">Nephila clavata</name>
    <dbReference type="NCBI Taxonomy" id="2740835"/>
    <lineage>
        <taxon>Eukaryota</taxon>
        <taxon>Metazoa</taxon>
        <taxon>Ecdysozoa</taxon>
        <taxon>Arthropoda</taxon>
        <taxon>Chelicerata</taxon>
        <taxon>Arachnida</taxon>
        <taxon>Araneae</taxon>
        <taxon>Araneomorphae</taxon>
        <taxon>Entelegynae</taxon>
        <taxon>Araneoidea</taxon>
        <taxon>Nephilidae</taxon>
        <taxon>Trichonephila</taxon>
    </lineage>
</organism>
<dbReference type="EMBL" id="BMAO01022565">
    <property type="protein sequence ID" value="GFQ82787.1"/>
    <property type="molecule type" value="Genomic_DNA"/>
</dbReference>
<evidence type="ECO:0000256" key="2">
    <source>
        <dbReference type="ARBA" id="ARBA00022475"/>
    </source>
</evidence>
<keyword evidence="6" id="KW-0675">Receptor</keyword>
<keyword evidence="2" id="KW-1003">Cell membrane</keyword>
<evidence type="ECO:0000256" key="5">
    <source>
        <dbReference type="ARBA" id="ARBA00023136"/>
    </source>
</evidence>
<keyword evidence="4 7" id="KW-1133">Transmembrane helix</keyword>
<dbReference type="GO" id="GO:0005886">
    <property type="term" value="C:plasma membrane"/>
    <property type="evidence" value="ECO:0007669"/>
    <property type="project" value="UniProtKB-SubCell"/>
</dbReference>
<dbReference type="AlphaFoldDB" id="A0A8X6HWN2"/>
<feature type="transmembrane region" description="Helical" evidence="7">
    <location>
        <begin position="292"/>
        <end position="312"/>
    </location>
</feature>
<gene>
    <name evidence="8" type="primary">AVEN_65588_1</name>
    <name evidence="8" type="ORF">TNCT_107061</name>
</gene>
<evidence type="ECO:0000256" key="3">
    <source>
        <dbReference type="ARBA" id="ARBA00022692"/>
    </source>
</evidence>
<reference evidence="8" key="1">
    <citation type="submission" date="2020-07" db="EMBL/GenBank/DDBJ databases">
        <title>Multicomponent nature underlies the extraordinary mechanical properties of spider dragline silk.</title>
        <authorList>
            <person name="Kono N."/>
            <person name="Nakamura H."/>
            <person name="Mori M."/>
            <person name="Yoshida Y."/>
            <person name="Ohtoshi R."/>
            <person name="Malay A.D."/>
            <person name="Moran D.A.P."/>
            <person name="Tomita M."/>
            <person name="Numata K."/>
            <person name="Arakawa K."/>
        </authorList>
    </citation>
    <scope>NUCLEOTIDE SEQUENCE</scope>
</reference>
<dbReference type="PANTHER" id="PTHR21421:SF29">
    <property type="entry name" value="GUSTATORY RECEPTOR 5A FOR TREHALOSE-RELATED"/>
    <property type="match status" value="1"/>
</dbReference>
<name>A0A8X6HWN2_TRICU</name>
<evidence type="ECO:0000256" key="4">
    <source>
        <dbReference type="ARBA" id="ARBA00022989"/>
    </source>
</evidence>
<feature type="transmembrane region" description="Helical" evidence="7">
    <location>
        <begin position="224"/>
        <end position="248"/>
    </location>
</feature>
<evidence type="ECO:0000256" key="7">
    <source>
        <dbReference type="SAM" id="Phobius"/>
    </source>
</evidence>
<dbReference type="InterPro" id="IPR013604">
    <property type="entry name" value="7TM_chemorcpt"/>
</dbReference>
<dbReference type="GO" id="GO:0050909">
    <property type="term" value="P:sensory perception of taste"/>
    <property type="evidence" value="ECO:0007669"/>
    <property type="project" value="InterPro"/>
</dbReference>
<feature type="transmembrane region" description="Helical" evidence="7">
    <location>
        <begin position="409"/>
        <end position="427"/>
    </location>
</feature>
<sequence>MRESSFIESSKKASFNGDGSEIDTARRKMYLIFPGKCENRECKMQMRSDFYPVFNIATYLGVSFPAQCDDSEKENKKDSGANFRKYYDILITAITFVALIITVTFAHNFTTTKVMTLTYSIKYIAAFCIRCYMVLDNHKIPKVIKTLSQLYGDITLSVYKSLKAKIYVQCVVLTVLNVILLTLTGMRVMHEDSIQNYSSVEILGCNITADGSINIMHILVASYMVNYCFSVFTVAVSILACCNVHLILRRLIKCYGDSLVQNIKNNSTKESFTEEFTTFRRIIYAMNEADDAMSFIVFFTYVTCIGCFFNTLSTFLSRDGILGHPYLTAEMAVTFIFSVLIFITMTVSAAEVSTTGERLKQRVTCISNIVIQRNLPPDALLNFMILTDNIKSADISMTGWGMFTITRGFVLSTVGVLITYGVLLFQFG</sequence>
<evidence type="ECO:0000313" key="8">
    <source>
        <dbReference type="EMBL" id="GFQ82787.1"/>
    </source>
</evidence>
<keyword evidence="3 7" id="KW-0812">Transmembrane</keyword>
<dbReference type="PANTHER" id="PTHR21421">
    <property type="entry name" value="GUSTATORY RECEPTOR"/>
    <property type="match status" value="1"/>
</dbReference>
<keyword evidence="9" id="KW-1185">Reference proteome</keyword>
<keyword evidence="5 7" id="KW-0472">Membrane</keyword>
<feature type="transmembrane region" description="Helical" evidence="7">
    <location>
        <begin position="332"/>
        <end position="352"/>
    </location>
</feature>
<evidence type="ECO:0008006" key="10">
    <source>
        <dbReference type="Google" id="ProtNLM"/>
    </source>
</evidence>